<dbReference type="HAMAP" id="MF_02250">
    <property type="entry name" value="GMPR_GuaB1"/>
    <property type="match status" value="1"/>
</dbReference>
<dbReference type="NCBIfam" id="TIGR01303">
    <property type="entry name" value="IMP_DH_rel_1"/>
    <property type="match status" value="1"/>
</dbReference>
<keyword evidence="3 6" id="KW-0521">NADP</keyword>
<feature type="domain" description="CBS" evidence="9">
    <location>
        <begin position="239"/>
        <end position="299"/>
    </location>
</feature>
<evidence type="ECO:0000313" key="10">
    <source>
        <dbReference type="EMBL" id="GAA2040427.1"/>
    </source>
</evidence>
<feature type="active site" description="Thioimidate intermediate" evidence="6">
    <location>
        <position position="390"/>
    </location>
</feature>
<dbReference type="SUPFAM" id="SSF51412">
    <property type="entry name" value="Inosine monophosphate dehydrogenase (IMPDH)"/>
    <property type="match status" value="1"/>
</dbReference>
<feature type="region of interest" description="Disordered" evidence="8">
    <location>
        <begin position="47"/>
        <end position="78"/>
    </location>
</feature>
<keyword evidence="4 6" id="KW-0560">Oxidoreductase</keyword>
<dbReference type="PANTHER" id="PTHR43170:SF5">
    <property type="entry name" value="GMP REDUCTASE"/>
    <property type="match status" value="1"/>
</dbReference>
<comment type="catalytic activity">
    <reaction evidence="6">
        <text>IMP + NH4(+) + NADP(+) = GMP + NADPH + 2 H(+)</text>
        <dbReference type="Rhea" id="RHEA:17185"/>
        <dbReference type="ChEBI" id="CHEBI:15378"/>
        <dbReference type="ChEBI" id="CHEBI:28938"/>
        <dbReference type="ChEBI" id="CHEBI:57783"/>
        <dbReference type="ChEBI" id="CHEBI:58053"/>
        <dbReference type="ChEBI" id="CHEBI:58115"/>
        <dbReference type="ChEBI" id="CHEBI:58349"/>
        <dbReference type="EC" id="1.7.1.7"/>
    </reaction>
</comment>
<dbReference type="InterPro" id="IPR046342">
    <property type="entry name" value="CBS_dom_sf"/>
</dbReference>
<reference evidence="10 11" key="1">
    <citation type="journal article" date="2019" name="Int. J. Syst. Evol. Microbiol.">
        <title>The Global Catalogue of Microorganisms (GCM) 10K type strain sequencing project: providing services to taxonomists for standard genome sequencing and annotation.</title>
        <authorList>
            <consortium name="The Broad Institute Genomics Platform"/>
            <consortium name="The Broad Institute Genome Sequencing Center for Infectious Disease"/>
            <person name="Wu L."/>
            <person name="Ma J."/>
        </authorList>
    </citation>
    <scope>NUCLEOTIDE SEQUENCE [LARGE SCALE GENOMIC DNA]</scope>
    <source>
        <strain evidence="10 11">JCM 15672</strain>
    </source>
</reference>
<feature type="binding site" evidence="6">
    <location>
        <begin position="383"/>
        <end position="385"/>
    </location>
    <ligand>
        <name>NADP(+)</name>
        <dbReference type="ChEBI" id="CHEBI:58349"/>
    </ligand>
</feature>
<dbReference type="PIRSF" id="PIRSF000130">
    <property type="entry name" value="IMPDH"/>
    <property type="match status" value="1"/>
</dbReference>
<comment type="cofactor">
    <cofactor evidence="6">
        <name>a monovalent cation</name>
        <dbReference type="ChEBI" id="CHEBI:60242"/>
    </cofactor>
</comment>
<dbReference type="Gene3D" id="3.20.20.70">
    <property type="entry name" value="Aldolase class I"/>
    <property type="match status" value="1"/>
</dbReference>
<evidence type="ECO:0000256" key="8">
    <source>
        <dbReference type="SAM" id="MobiDB-lite"/>
    </source>
</evidence>
<dbReference type="Pfam" id="PF00478">
    <property type="entry name" value="IMPDH"/>
    <property type="match status" value="1"/>
</dbReference>
<evidence type="ECO:0000256" key="4">
    <source>
        <dbReference type="ARBA" id="ARBA00023002"/>
    </source>
</evidence>
<comment type="function">
    <text evidence="6">Involved in the purine-salvage pathway. Catalyzes the NADPH-dependent conversion of GMP to IMP.</text>
</comment>
<dbReference type="EC" id="1.7.1.7" evidence="6"/>
<dbReference type="InterPro" id="IPR000644">
    <property type="entry name" value="CBS_dom"/>
</dbReference>
<dbReference type="InterPro" id="IPR001093">
    <property type="entry name" value="IMP_DH_GMPRt"/>
</dbReference>
<dbReference type="NCBIfam" id="NF005869">
    <property type="entry name" value="PRK07807.1"/>
    <property type="match status" value="1"/>
</dbReference>
<dbReference type="InterPro" id="IPR005990">
    <property type="entry name" value="IMP_DH"/>
</dbReference>
<proteinExistence type="inferred from homology"/>
<evidence type="ECO:0000259" key="9">
    <source>
        <dbReference type="PROSITE" id="PS51371"/>
    </source>
</evidence>
<evidence type="ECO:0000256" key="1">
    <source>
        <dbReference type="ARBA" id="ARBA00022726"/>
    </source>
</evidence>
<dbReference type="CDD" id="cd02205">
    <property type="entry name" value="CBS_pair_SF"/>
    <property type="match status" value="1"/>
</dbReference>
<organism evidence="10 11">
    <name type="scientific">Agromyces tropicus</name>
    <dbReference type="NCBI Taxonomy" id="555371"/>
    <lineage>
        <taxon>Bacteria</taxon>
        <taxon>Bacillati</taxon>
        <taxon>Actinomycetota</taxon>
        <taxon>Actinomycetes</taxon>
        <taxon>Micrococcales</taxon>
        <taxon>Microbacteriaceae</taxon>
        <taxon>Agromyces</taxon>
    </lineage>
</organism>
<evidence type="ECO:0000256" key="5">
    <source>
        <dbReference type="ARBA" id="ARBA00023122"/>
    </source>
</evidence>
<keyword evidence="5 7" id="KW-0129">CBS domain</keyword>
<dbReference type="PROSITE" id="PS51371">
    <property type="entry name" value="CBS"/>
    <property type="match status" value="1"/>
</dbReference>
<comment type="pathway">
    <text evidence="6">Purine metabolism; IMP biosynthesis via salvage pathway.</text>
</comment>
<sequence length="566" mass="59405">MAPNIADVVSSDPDPVNWLDTAFRPLSPLIGNLTWWRGARSTSRNAFTSLNPFRSAPAPGTGRGAGSQQPPSARPGPTLPLAAYAEGMEFYRTTPRHDLTYSDVFLVPSRSGVTSRLDVSLAPDDGSGASIPVVSANMNSVTGPRLAATLARRGGIGVLPQDLPLQELDDAIRWVNSRPSRFDVPHAFPADRTVADALEVLPAVEGHGIVLHDDDGAYAGTIPATRLATALPDARLGDLVHGAIPSLDADDVDTPRRAFDLMVDADIDFAPVLEHGRVIGTLSRRSALRGTVSEPNTDAAGRLRVAAAVGINGDVGSKARALAAAGVDMLVVDTAHGHQEGMIRAVRAVREAGLGIPIVAGNIVTADAVADLVEAGADVLKVGVGPGAMCTTRMMTAVGRPQFSAVLETAEAARELGATVWADGGVRYPRDVALALAAGAASVMIGSWFAGTIEAPGTLRRDADGRVYKESWGMASTKAVKERFGRLSAYELARKELFAEGISSSAIYLDPLRPSLEDLLDMITSGVRSSFTYAGARNLPEFRERALVGIQSAAGYEEGKALPVSW</sequence>
<comment type="similarity">
    <text evidence="6">Belongs to the IMPDH/GMPR family. GuaB1 subfamily.</text>
</comment>
<dbReference type="InterPro" id="IPR050139">
    <property type="entry name" value="GMP_reductase"/>
</dbReference>
<feature type="binding site" evidence="6">
    <location>
        <begin position="333"/>
        <end position="335"/>
    </location>
    <ligand>
        <name>NADP(+)</name>
        <dbReference type="ChEBI" id="CHEBI:58349"/>
    </ligand>
</feature>
<dbReference type="InterPro" id="IPR005991">
    <property type="entry name" value="GUAB1"/>
</dbReference>
<evidence type="ECO:0000256" key="7">
    <source>
        <dbReference type="PROSITE-ProRule" id="PRU00703"/>
    </source>
</evidence>
<comment type="caution">
    <text evidence="10">The sequence shown here is derived from an EMBL/GenBank/DDBJ whole genome shotgun (WGS) entry which is preliminary data.</text>
</comment>
<gene>
    <name evidence="6" type="primary">guaB1</name>
    <name evidence="10" type="ORF">GCM10009819_27410</name>
</gene>
<dbReference type="PANTHER" id="PTHR43170">
    <property type="entry name" value="GMP REDUCTASE"/>
    <property type="match status" value="1"/>
</dbReference>
<protein>
    <recommendedName>
        <fullName evidence="6">GMP reductase</fullName>
        <ecNumber evidence="6">1.7.1.7</ecNumber>
    </recommendedName>
    <alternativeName>
        <fullName evidence="6">Guanosine 5'-monophosphate reductase</fullName>
        <shortName evidence="6">GMPR</shortName>
    </alternativeName>
</protein>
<evidence type="ECO:0000256" key="2">
    <source>
        <dbReference type="ARBA" id="ARBA00022737"/>
    </source>
</evidence>
<evidence type="ECO:0000256" key="6">
    <source>
        <dbReference type="HAMAP-Rule" id="MF_02250"/>
    </source>
</evidence>
<dbReference type="EMBL" id="BAAAPW010000004">
    <property type="protein sequence ID" value="GAA2040427.1"/>
    <property type="molecule type" value="Genomic_DNA"/>
</dbReference>
<keyword evidence="11" id="KW-1185">Reference proteome</keyword>
<name>A0ABN2UUA8_9MICO</name>
<evidence type="ECO:0000313" key="11">
    <source>
        <dbReference type="Proteomes" id="UP001501196"/>
    </source>
</evidence>
<keyword evidence="2" id="KW-0677">Repeat</keyword>
<accession>A0ABN2UUA8</accession>
<dbReference type="SMART" id="SM01240">
    <property type="entry name" value="IMPDH"/>
    <property type="match status" value="1"/>
</dbReference>
<dbReference type="CDD" id="cd00381">
    <property type="entry name" value="IMPDH"/>
    <property type="match status" value="1"/>
</dbReference>
<evidence type="ECO:0000256" key="3">
    <source>
        <dbReference type="ARBA" id="ARBA00022857"/>
    </source>
</evidence>
<dbReference type="Proteomes" id="UP001501196">
    <property type="component" value="Unassembled WGS sequence"/>
</dbReference>
<dbReference type="SUPFAM" id="SSF54631">
    <property type="entry name" value="CBS-domain pair"/>
    <property type="match status" value="1"/>
</dbReference>
<dbReference type="Pfam" id="PF00571">
    <property type="entry name" value="CBS"/>
    <property type="match status" value="1"/>
</dbReference>
<dbReference type="InterPro" id="IPR013785">
    <property type="entry name" value="Aldolase_TIM"/>
</dbReference>
<keyword evidence="1 6" id="KW-0660">Purine salvage</keyword>